<dbReference type="GO" id="GO:0015288">
    <property type="term" value="F:porin activity"/>
    <property type="evidence" value="ECO:0007669"/>
    <property type="project" value="TreeGrafter"/>
</dbReference>
<name>A0AA43Z5S4_9GAMM</name>
<proteinExistence type="inferred from homology"/>
<evidence type="ECO:0000256" key="2">
    <source>
        <dbReference type="ARBA" id="ARBA00022448"/>
    </source>
</evidence>
<reference evidence="4" key="1">
    <citation type="submission" date="2020-03" db="EMBL/GenBank/DDBJ databases">
        <title>Genome assembly of Azotobacter chroococcum W5.</title>
        <authorList>
            <person name="Kannepalli A."/>
        </authorList>
    </citation>
    <scope>NUCLEOTIDE SEQUENCE</scope>
    <source>
        <strain evidence="4">W5</strain>
    </source>
</reference>
<dbReference type="GO" id="GO:0016020">
    <property type="term" value="C:membrane"/>
    <property type="evidence" value="ECO:0007669"/>
    <property type="project" value="InterPro"/>
</dbReference>
<dbReference type="EMBL" id="JAAPAP010000003">
    <property type="protein sequence ID" value="NHN76809.1"/>
    <property type="molecule type" value="Genomic_DNA"/>
</dbReference>
<dbReference type="Pfam" id="PF03573">
    <property type="entry name" value="OprD"/>
    <property type="match status" value="1"/>
</dbReference>
<gene>
    <name evidence="4" type="ORF">HA520_05840</name>
</gene>
<dbReference type="AlphaFoldDB" id="A0AA43Z5S4"/>
<keyword evidence="2" id="KW-0813">Transport</keyword>
<keyword evidence="3" id="KW-0732">Signal</keyword>
<evidence type="ECO:0000313" key="5">
    <source>
        <dbReference type="Proteomes" id="UP000736384"/>
    </source>
</evidence>
<dbReference type="InterPro" id="IPR005318">
    <property type="entry name" value="OM_porin_bac"/>
</dbReference>
<evidence type="ECO:0000256" key="3">
    <source>
        <dbReference type="ARBA" id="ARBA00022729"/>
    </source>
</evidence>
<accession>A0AA43Z5S4</accession>
<sequence>MGFSIRTLAGRGGAACALFVLSVPADAGFIEDSQGSLMLRNFYFDRDYKGESNISARREWAQGFILNLKSGFTEGPVGFGLDLQGMLGVQLDSSRDRVGTGLLPVQRGSGEAAEEYSELGITGKVRYSKTELHVGTVMPRLPILISSPARLLWQTFKGGHLRSQDIQGLSLQGGYLNRMNQRDSTDYQKITIAAPNGRFDGTAESDEFIFLGGDYALTKSLTLSYYHARLDEIYQQNYLGAIHQFKLGPGEFKTDFRWFLSDEEGDGKAGSVDNQYVGLNLGYKLGGHRLTVGGALSSGDSAMPYIAGSEPHLISEYAISSEFLNADEHFWHVRYDYDFAAVGIPGLLGVARFMKGTNAELPERLGGKGREETERYLELSYVVQSGPIKGVALRLRNSRYQNSFAPNASMRDDNETRVNVDYTWKLW</sequence>
<dbReference type="PANTHER" id="PTHR34596:SF2">
    <property type="entry name" value="CHITOPORIN"/>
    <property type="match status" value="1"/>
</dbReference>
<comment type="similarity">
    <text evidence="1">Belongs to the outer membrane porin (Opr) (TC 1.B.25) family.</text>
</comment>
<dbReference type="Proteomes" id="UP000736384">
    <property type="component" value="Unassembled WGS sequence"/>
</dbReference>
<organism evidence="4 5">
    <name type="scientific">Azotobacter chroococcum</name>
    <dbReference type="NCBI Taxonomy" id="353"/>
    <lineage>
        <taxon>Bacteria</taxon>
        <taxon>Pseudomonadati</taxon>
        <taxon>Pseudomonadota</taxon>
        <taxon>Gammaproteobacteria</taxon>
        <taxon>Pseudomonadales</taxon>
        <taxon>Pseudomonadaceae</taxon>
        <taxon>Azotobacter</taxon>
    </lineage>
</organism>
<dbReference type="PANTHER" id="PTHR34596">
    <property type="entry name" value="CHITOPORIN"/>
    <property type="match status" value="1"/>
</dbReference>
<dbReference type="Gene3D" id="2.40.160.10">
    <property type="entry name" value="Porin"/>
    <property type="match status" value="1"/>
</dbReference>
<dbReference type="InterPro" id="IPR023614">
    <property type="entry name" value="Porin_dom_sf"/>
</dbReference>
<dbReference type="RefSeq" id="WP_165891931.1">
    <property type="nucleotide sequence ID" value="NZ_JAAPAP010000003.1"/>
</dbReference>
<evidence type="ECO:0000256" key="1">
    <source>
        <dbReference type="ARBA" id="ARBA00009075"/>
    </source>
</evidence>
<comment type="caution">
    <text evidence="4">The sequence shown here is derived from an EMBL/GenBank/DDBJ whole genome shotgun (WGS) entry which is preliminary data.</text>
</comment>
<protein>
    <submittedName>
        <fullName evidence="4">OprD family porin</fullName>
    </submittedName>
</protein>
<evidence type="ECO:0000313" key="4">
    <source>
        <dbReference type="EMBL" id="NHN76809.1"/>
    </source>
</evidence>